<dbReference type="PANTHER" id="PTHR19328">
    <property type="entry name" value="HEDGEHOG-INTERACTING PROTEIN"/>
    <property type="match status" value="1"/>
</dbReference>
<comment type="caution">
    <text evidence="2">The sequence shown here is derived from an EMBL/GenBank/DDBJ whole genome shotgun (WGS) entry which is preliminary data.</text>
</comment>
<dbReference type="InterPro" id="IPR011042">
    <property type="entry name" value="6-blade_b-propeller_TolB-like"/>
</dbReference>
<evidence type="ECO:0000313" key="3">
    <source>
        <dbReference type="Proteomes" id="UP001255246"/>
    </source>
</evidence>
<organism evidence="2 3">
    <name type="scientific">Croceitalea rosinachiae</name>
    <dbReference type="NCBI Taxonomy" id="3075596"/>
    <lineage>
        <taxon>Bacteria</taxon>
        <taxon>Pseudomonadati</taxon>
        <taxon>Bacteroidota</taxon>
        <taxon>Flavobacteriia</taxon>
        <taxon>Flavobacteriales</taxon>
        <taxon>Flavobacteriaceae</taxon>
        <taxon>Croceitalea</taxon>
    </lineage>
</organism>
<name>A0ABU3ABP2_9FLAO</name>
<dbReference type="Pfam" id="PF22807">
    <property type="entry name" value="TrAA12"/>
    <property type="match status" value="1"/>
</dbReference>
<dbReference type="EMBL" id="JAVRHR010000002">
    <property type="protein sequence ID" value="MDT0607585.1"/>
    <property type="molecule type" value="Genomic_DNA"/>
</dbReference>
<dbReference type="InterPro" id="IPR011041">
    <property type="entry name" value="Quinoprot_gluc/sorb_DH_b-prop"/>
</dbReference>
<proteinExistence type="predicted"/>
<accession>A0ABU3ABP2</accession>
<dbReference type="InterPro" id="IPR054539">
    <property type="entry name" value="Beta-prop_PDH"/>
</dbReference>
<evidence type="ECO:0000313" key="2">
    <source>
        <dbReference type="EMBL" id="MDT0607585.1"/>
    </source>
</evidence>
<dbReference type="Gene3D" id="2.120.10.30">
    <property type="entry name" value="TolB, C-terminal domain"/>
    <property type="match status" value="1"/>
</dbReference>
<dbReference type="SUPFAM" id="SSF50952">
    <property type="entry name" value="Soluble quinoprotein glucose dehydrogenase"/>
    <property type="match status" value="1"/>
</dbReference>
<evidence type="ECO:0000259" key="1">
    <source>
        <dbReference type="Pfam" id="PF22807"/>
    </source>
</evidence>
<keyword evidence="3" id="KW-1185">Reference proteome</keyword>
<dbReference type="RefSeq" id="WP_311351439.1">
    <property type="nucleotide sequence ID" value="NZ_JAVRHR010000002.1"/>
</dbReference>
<protein>
    <submittedName>
        <fullName evidence="2">Sorbosone dehydrogenase family protein</fullName>
    </submittedName>
</protein>
<feature type="domain" description="Pyrroloquinoline quinone-dependent pyranose dehydrogenase beta-propeller" evidence="1">
    <location>
        <begin position="53"/>
        <end position="389"/>
    </location>
</feature>
<dbReference type="PANTHER" id="PTHR19328:SF40">
    <property type="entry name" value="BLL0591 PROTEIN"/>
    <property type="match status" value="1"/>
</dbReference>
<sequence>MKIPSKILVVFTLAVLTTCYINCKEKAAEKTVPEILTQYDEPESALPIDRLNLPKGFKIEVYADSIDGARSMAMGENGTLFVGTRNDKTVYAIQDLDKDYRADHTMILDSTLEVPNGIAFRNGSLYVAEVGRLLRYDAIESNLDSVPEPKVVYDDYPTEFHHGWKYIAFGPDDKLYIPVGAPCNICDSTVADKRYGSITRMDPDGSNREIYAHGVRNTVGFTWHPETGDMWFTDNGRDMMGDDIPPCELNHISEAGLHFGYPFCHGGDVKDPEFGDQRPCEDFVAPVQRLGAHVAPLAVKFYKGTMFPEKYRNYAFIAEHGSWNRTKKVGYRISLVKLENDKAVAYETFLDGWLNEESQEQFGRPVDILFLKDGSMLISDDFGDAIYRVSYVGNQVASNY</sequence>
<dbReference type="Proteomes" id="UP001255246">
    <property type="component" value="Unassembled WGS sequence"/>
</dbReference>
<gene>
    <name evidence="2" type="ORF">RM706_11110</name>
</gene>
<reference evidence="2 3" key="1">
    <citation type="submission" date="2023-09" db="EMBL/GenBank/DDBJ databases">
        <authorList>
            <person name="Rey-Velasco X."/>
        </authorList>
    </citation>
    <scope>NUCLEOTIDE SEQUENCE [LARGE SCALE GENOMIC DNA]</scope>
    <source>
        <strain evidence="2 3">F388</strain>
    </source>
</reference>